<dbReference type="AlphaFoldDB" id="A0A9W4WI13"/>
<dbReference type="Proteomes" id="UP001152533">
    <property type="component" value="Unassembled WGS sequence"/>
</dbReference>
<dbReference type="Pfam" id="PF00561">
    <property type="entry name" value="Abhydrolase_1"/>
    <property type="match status" value="1"/>
</dbReference>
<gene>
    <name evidence="3" type="ORF">CGXH109_LOCUS47750</name>
</gene>
<evidence type="ECO:0000256" key="1">
    <source>
        <dbReference type="ARBA" id="ARBA00029464"/>
    </source>
</evidence>
<evidence type="ECO:0000313" key="4">
    <source>
        <dbReference type="Proteomes" id="UP001152533"/>
    </source>
</evidence>
<sequence length="297" mass="33001">MAAREDVEFRTIDGLVLRGWLYPATKRGAAIIATPGFNFTKETMVAEVAEYFQKFDFTVLIYDPRSIGLGDGTPRNEIHPSRNVEDYHDALTFLKGHPLVDPARIAYWGFSYSGMLALIAASLDKRAKAVVAMCPLTIWDFPPEKWPRVLAKALRDRESRAAGNKPVYIPMLTAEGENPAGFGKGFDVNGFKMMAGAKELQPTFELETTLGSYYHIAAFQPMGLIPYVSPTPVMVVTPEHDVVSPAELQRTEIYDRLKEPKRHLVVPDRGHMGVLSGDDFARVLDAQVAFLREVLGA</sequence>
<dbReference type="InterPro" id="IPR051411">
    <property type="entry name" value="Polyketide_trans_af380"/>
</dbReference>
<reference evidence="3" key="1">
    <citation type="submission" date="2022-08" db="EMBL/GenBank/DDBJ databases">
        <authorList>
            <person name="Giroux E."/>
            <person name="Giroux E."/>
        </authorList>
    </citation>
    <scope>NUCLEOTIDE SEQUENCE</scope>
    <source>
        <strain evidence="3">H1091258</strain>
    </source>
</reference>
<keyword evidence="4" id="KW-1185">Reference proteome</keyword>
<proteinExistence type="inferred from homology"/>
<accession>A0A9W4WI13</accession>
<organism evidence="3 4">
    <name type="scientific">Colletotrichum noveboracense</name>
    <dbReference type="NCBI Taxonomy" id="2664923"/>
    <lineage>
        <taxon>Eukaryota</taxon>
        <taxon>Fungi</taxon>
        <taxon>Dikarya</taxon>
        <taxon>Ascomycota</taxon>
        <taxon>Pezizomycotina</taxon>
        <taxon>Sordariomycetes</taxon>
        <taxon>Hypocreomycetidae</taxon>
        <taxon>Glomerellales</taxon>
        <taxon>Glomerellaceae</taxon>
        <taxon>Colletotrichum</taxon>
        <taxon>Colletotrichum gloeosporioides species complex</taxon>
    </lineage>
</organism>
<dbReference type="SUPFAM" id="SSF53474">
    <property type="entry name" value="alpha/beta-Hydrolases"/>
    <property type="match status" value="1"/>
</dbReference>
<protein>
    <recommendedName>
        <fullName evidence="2">AB hydrolase-1 domain-containing protein</fullName>
    </recommendedName>
</protein>
<evidence type="ECO:0000259" key="2">
    <source>
        <dbReference type="Pfam" id="PF00561"/>
    </source>
</evidence>
<dbReference type="EMBL" id="CAMGZC010000266">
    <property type="protein sequence ID" value="CAI0645706.1"/>
    <property type="molecule type" value="Genomic_DNA"/>
</dbReference>
<dbReference type="PANTHER" id="PTHR47751">
    <property type="entry name" value="SUPERFAMILY HYDROLASE, PUTATIVE (AFU_ORTHOLOGUE AFUA_2G16580)-RELATED"/>
    <property type="match status" value="1"/>
</dbReference>
<dbReference type="InterPro" id="IPR029058">
    <property type="entry name" value="AB_hydrolase_fold"/>
</dbReference>
<dbReference type="InterPro" id="IPR000073">
    <property type="entry name" value="AB_hydrolase_1"/>
</dbReference>
<feature type="domain" description="AB hydrolase-1" evidence="2">
    <location>
        <begin position="46"/>
        <end position="276"/>
    </location>
</feature>
<dbReference type="PANTHER" id="PTHR47751:SF2">
    <property type="entry name" value="DLTD N-TERMINAL DOMAIN PROTEIN (AFU_ORTHOLOGUE AFUA_8G00380)-RELATED"/>
    <property type="match status" value="1"/>
</dbReference>
<evidence type="ECO:0000313" key="3">
    <source>
        <dbReference type="EMBL" id="CAI0645706.1"/>
    </source>
</evidence>
<comment type="similarity">
    <text evidence="1">Belongs to the polyketide transferase af380 family.</text>
</comment>
<dbReference type="Gene3D" id="1.10.10.800">
    <property type="match status" value="1"/>
</dbReference>
<dbReference type="Gene3D" id="3.40.50.1820">
    <property type="entry name" value="alpha/beta hydrolase"/>
    <property type="match status" value="1"/>
</dbReference>
<name>A0A9W4WI13_9PEZI</name>
<comment type="caution">
    <text evidence="3">The sequence shown here is derived from an EMBL/GenBank/DDBJ whole genome shotgun (WGS) entry which is preliminary data.</text>
</comment>